<dbReference type="AlphaFoldDB" id="A0A0M8MQN7"/>
<feature type="chain" id="PRO_5038858282" description="DUF4878 domain-containing protein" evidence="1">
    <location>
        <begin position="23"/>
        <end position="362"/>
    </location>
</feature>
<keyword evidence="3" id="KW-1185">Reference proteome</keyword>
<organism evidence="2 3">
    <name type="scientific">Microbacterium aurantiacum</name>
    <dbReference type="NCBI Taxonomy" id="162393"/>
    <lineage>
        <taxon>Bacteria</taxon>
        <taxon>Bacillati</taxon>
        <taxon>Actinomycetota</taxon>
        <taxon>Actinomycetes</taxon>
        <taxon>Micrococcales</taxon>
        <taxon>Microbacteriaceae</taxon>
        <taxon>Microbacterium</taxon>
    </lineage>
</organism>
<accession>A0A0M8MQN7</accession>
<dbReference type="Proteomes" id="UP000037737">
    <property type="component" value="Unassembled WGS sequence"/>
</dbReference>
<dbReference type="KEGG" id="mcw:A8L33_06265"/>
<evidence type="ECO:0000313" key="2">
    <source>
        <dbReference type="EMBL" id="KOS11880.1"/>
    </source>
</evidence>
<comment type="caution">
    <text evidence="2">The sequence shown here is derived from an EMBL/GenBank/DDBJ whole genome shotgun (WGS) entry which is preliminary data.</text>
</comment>
<keyword evidence="1" id="KW-0732">Signal</keyword>
<gene>
    <name evidence="2" type="ORF">XI38_00020</name>
</gene>
<dbReference type="PATRIC" id="fig|84292.3.peg.4"/>
<sequence>MKNRVAVVAVAAVATLTLSGCAGGGAASVAASDPAGAFSAYVDALNAGDYEAALGLVASTGDVDASNVVALGETEIGAPEQVGADLAADATSGTIAFAVDGREGSVGFSQVDGAWKLDVPVFLAPVLGDQMSNAIAYDREHLGVDVTLPDGSALTEEQWVVVSDEATVAFAAEYSGGTRFEPIAYEYEVTYAPVDGSFAEVEVDAQAGEELYAPVFTDAYSDEVIAGLPDLVVYEGTTVAGDGVASDVTYEATVDAITESSLNDCEWYGGTSIAKTMTVICTPTQFTVTFATAWPGFPDRYEPGSIGAAAHAAGERFTYTDVPAEAMLSLRLVDDTHPADDGDESWPSAFEYIGDMGELPMP</sequence>
<evidence type="ECO:0000313" key="3">
    <source>
        <dbReference type="Proteomes" id="UP000037737"/>
    </source>
</evidence>
<proteinExistence type="predicted"/>
<evidence type="ECO:0008006" key="4">
    <source>
        <dbReference type="Google" id="ProtNLM"/>
    </source>
</evidence>
<feature type="signal peptide" evidence="1">
    <location>
        <begin position="1"/>
        <end position="22"/>
    </location>
</feature>
<dbReference type="PROSITE" id="PS51257">
    <property type="entry name" value="PROKAR_LIPOPROTEIN"/>
    <property type="match status" value="1"/>
</dbReference>
<protein>
    <recommendedName>
        <fullName evidence="4">DUF4878 domain-containing protein</fullName>
    </recommendedName>
</protein>
<reference evidence="2" key="1">
    <citation type="submission" date="2015-04" db="EMBL/GenBank/DDBJ databases">
        <title>Complete genome sequence of Microbacterium chocolatum SIT 101, a bacterium enantioselectively hydrolyzing mesomeric diesters.</title>
        <authorList>
            <person name="Li X."/>
            <person name="Xu Y."/>
        </authorList>
    </citation>
    <scope>NUCLEOTIDE SEQUENCE [LARGE SCALE GENOMIC DNA]</scope>
    <source>
        <strain evidence="2">SIT 101</strain>
    </source>
</reference>
<name>A0A0M8MQN7_9MICO</name>
<evidence type="ECO:0000256" key="1">
    <source>
        <dbReference type="SAM" id="SignalP"/>
    </source>
</evidence>
<dbReference type="EMBL" id="LAVO01000001">
    <property type="protein sequence ID" value="KOS11880.1"/>
    <property type="molecule type" value="Genomic_DNA"/>
</dbReference>